<feature type="domain" description="TonB-dependent receptor plug" evidence="14">
    <location>
        <begin position="59"/>
        <end position="170"/>
    </location>
</feature>
<keyword evidence="10 11" id="KW-0998">Cell outer membrane</keyword>
<gene>
    <name evidence="15" type="ORF">P0Y50_14540</name>
</gene>
<evidence type="ECO:0000256" key="6">
    <source>
        <dbReference type="ARBA" id="ARBA00023004"/>
    </source>
</evidence>
<dbReference type="InterPro" id="IPR000531">
    <property type="entry name" value="Beta-barrel_TonB"/>
</dbReference>
<dbReference type="AlphaFoldDB" id="A0AAJ5X055"/>
<dbReference type="InterPro" id="IPR039426">
    <property type="entry name" value="TonB-dep_rcpt-like"/>
</dbReference>
<dbReference type="Gene3D" id="2.40.170.20">
    <property type="entry name" value="TonB-dependent receptor, beta-barrel domain"/>
    <property type="match status" value="1"/>
</dbReference>
<comment type="subcellular location">
    <subcellularLocation>
        <location evidence="1 11">Cell outer membrane</location>
        <topology evidence="1 11">Multi-pass membrane protein</topology>
    </subcellularLocation>
</comment>
<evidence type="ECO:0000256" key="2">
    <source>
        <dbReference type="ARBA" id="ARBA00022448"/>
    </source>
</evidence>
<protein>
    <submittedName>
        <fullName evidence="15">TonB-dependent receptor</fullName>
    </submittedName>
</protein>
<keyword evidence="6" id="KW-0408">Iron</keyword>
<evidence type="ECO:0000256" key="1">
    <source>
        <dbReference type="ARBA" id="ARBA00004571"/>
    </source>
</evidence>
<evidence type="ECO:0000256" key="12">
    <source>
        <dbReference type="RuleBase" id="RU003357"/>
    </source>
</evidence>
<evidence type="ECO:0000256" key="11">
    <source>
        <dbReference type="PROSITE-ProRule" id="PRU01360"/>
    </source>
</evidence>
<evidence type="ECO:0000256" key="4">
    <source>
        <dbReference type="ARBA" id="ARBA00022496"/>
    </source>
</evidence>
<dbReference type="PANTHER" id="PTHR32552:SF81">
    <property type="entry name" value="TONB-DEPENDENT OUTER MEMBRANE RECEPTOR"/>
    <property type="match status" value="1"/>
</dbReference>
<dbReference type="PANTHER" id="PTHR32552">
    <property type="entry name" value="FERRICHROME IRON RECEPTOR-RELATED"/>
    <property type="match status" value="1"/>
</dbReference>
<dbReference type="EMBL" id="CP119326">
    <property type="protein sequence ID" value="WEK39732.1"/>
    <property type="molecule type" value="Genomic_DNA"/>
</dbReference>
<comment type="similarity">
    <text evidence="11 12">Belongs to the TonB-dependent receptor family.</text>
</comment>
<evidence type="ECO:0000313" key="16">
    <source>
        <dbReference type="Proteomes" id="UP001213664"/>
    </source>
</evidence>
<dbReference type="Proteomes" id="UP001213664">
    <property type="component" value="Chromosome"/>
</dbReference>
<feature type="domain" description="TonB-dependent receptor-like beta-barrel" evidence="13">
    <location>
        <begin position="281"/>
        <end position="718"/>
    </location>
</feature>
<evidence type="ECO:0000256" key="7">
    <source>
        <dbReference type="ARBA" id="ARBA00023065"/>
    </source>
</evidence>
<dbReference type="GO" id="GO:0006826">
    <property type="term" value="P:iron ion transport"/>
    <property type="evidence" value="ECO:0007669"/>
    <property type="project" value="UniProtKB-KW"/>
</dbReference>
<evidence type="ECO:0000256" key="8">
    <source>
        <dbReference type="ARBA" id="ARBA00023077"/>
    </source>
</evidence>
<dbReference type="Pfam" id="PF00593">
    <property type="entry name" value="TonB_dep_Rec_b-barrel"/>
    <property type="match status" value="1"/>
</dbReference>
<dbReference type="PROSITE" id="PS52016">
    <property type="entry name" value="TONB_DEPENDENT_REC_3"/>
    <property type="match status" value="1"/>
</dbReference>
<keyword evidence="7" id="KW-0406">Ion transport</keyword>
<name>A0AAJ5X055_9CAUL</name>
<evidence type="ECO:0000313" key="15">
    <source>
        <dbReference type="EMBL" id="WEK39732.1"/>
    </source>
</evidence>
<keyword evidence="5 11" id="KW-0812">Transmembrane</keyword>
<evidence type="ECO:0000259" key="13">
    <source>
        <dbReference type="Pfam" id="PF00593"/>
    </source>
</evidence>
<evidence type="ECO:0000256" key="3">
    <source>
        <dbReference type="ARBA" id="ARBA00022452"/>
    </source>
</evidence>
<keyword evidence="4" id="KW-0410">Iron transport</keyword>
<keyword evidence="2 11" id="KW-0813">Transport</keyword>
<evidence type="ECO:0000256" key="10">
    <source>
        <dbReference type="ARBA" id="ARBA00023237"/>
    </source>
</evidence>
<dbReference type="Pfam" id="PF07715">
    <property type="entry name" value="Plug"/>
    <property type="match status" value="1"/>
</dbReference>
<evidence type="ECO:0000256" key="5">
    <source>
        <dbReference type="ARBA" id="ARBA00022692"/>
    </source>
</evidence>
<keyword evidence="3 11" id="KW-1134">Transmembrane beta strand</keyword>
<accession>A0AAJ5X055</accession>
<evidence type="ECO:0000256" key="9">
    <source>
        <dbReference type="ARBA" id="ARBA00023136"/>
    </source>
</evidence>
<dbReference type="InterPro" id="IPR012910">
    <property type="entry name" value="Plug_dom"/>
</dbReference>
<keyword evidence="9 11" id="KW-0472">Membrane</keyword>
<keyword evidence="8 12" id="KW-0798">TonB box</keyword>
<evidence type="ECO:0000259" key="14">
    <source>
        <dbReference type="Pfam" id="PF07715"/>
    </source>
</evidence>
<sequence>MHSQNKLRLQLMLGTALLAAPVSALAQTAPAPTASTPVANAPVGLDDIVVTATKRETNLQDTPISISVMNSEALQNRHVQSLMDLADGAVPSLRVATFEARQSALTIGIRGIVPNDANQPAREQGVGVYVDGVYLARQHGLASALLDIERVEVLKGPQGTLFGRNTEGGALSLVTKKPTGVFGMRAIAGVGNLESYNTELHVDFPALGDFAFKVDGVLQVQGPVTENILPGETGFGQYDRRGLRFQTRWTPSENFTADLAADIGKDKNTPFYSQLLNFNPNGLPVVPFTSTSVAKDNIRALSPLVQVEGSKRMTQADIGVPQQWSVDDTRGVDLHLSYRPTDALEIRSITAYRDLDVEQYDNIAGAHRPPVTGPNGKFSRYSLAGFWQHQFSQELQAVGSLGDSIDYVGGVFYFKETVSDDAATPSTNQWNSDGTGYTILDPTPTIRGSRSLDRASTAHSESKAVYGQATWTPASMDALHLTVGGRYTWDEKDGKLEVVNNAATDLTFRSKVDRFDPLITLAYDVTDSINVYGKYSTGYRAGGASSRSLTYRSFNPEEVKAYELGLKSDLFDRRVRLNAAVYAMDRTDSQIDFSLVTVIGASTRNTLETINAPGTTKIRGVELEGQFRATDNLTLSASYAYTDAKVPDTINPFNGISQQVFIAYTPENAASVAADWNSPFMGATLKAHVDANYADANHSFEQFAIKNDSSFVVNARVAIADITTRDGGPLLEVALWSRNLLDETYVYRRDPSNRSTLGDYGNFNNPRTFGIELRASY</sequence>
<dbReference type="InterPro" id="IPR036942">
    <property type="entry name" value="Beta-barrel_TonB_sf"/>
</dbReference>
<organism evidence="15 16">
    <name type="scientific">Candidatus Brevundimonas colombiensis</name>
    <dbReference type="NCBI Taxonomy" id="3121376"/>
    <lineage>
        <taxon>Bacteria</taxon>
        <taxon>Pseudomonadati</taxon>
        <taxon>Pseudomonadota</taxon>
        <taxon>Alphaproteobacteria</taxon>
        <taxon>Caulobacterales</taxon>
        <taxon>Caulobacteraceae</taxon>
        <taxon>Brevundimonas</taxon>
    </lineage>
</organism>
<dbReference type="GO" id="GO:0009279">
    <property type="term" value="C:cell outer membrane"/>
    <property type="evidence" value="ECO:0007669"/>
    <property type="project" value="UniProtKB-SubCell"/>
</dbReference>
<keyword evidence="15" id="KW-0675">Receptor</keyword>
<reference evidence="15" key="1">
    <citation type="submission" date="2023-03" db="EMBL/GenBank/DDBJ databases">
        <title>Andean soil-derived lignocellulolytic bacterial consortium as a source of novel taxa and putative plastic-active enzymes.</title>
        <authorList>
            <person name="Diaz-Garcia L."/>
            <person name="Chuvochina M."/>
            <person name="Feuerriegel G."/>
            <person name="Bunk B."/>
            <person name="Sproer C."/>
            <person name="Streit W.R."/>
            <person name="Rodriguez L.M."/>
            <person name="Overmann J."/>
            <person name="Jimenez D.J."/>
        </authorList>
    </citation>
    <scope>NUCLEOTIDE SEQUENCE</scope>
    <source>
        <strain evidence="15">MAG 833</strain>
    </source>
</reference>
<dbReference type="SUPFAM" id="SSF56935">
    <property type="entry name" value="Porins"/>
    <property type="match status" value="1"/>
</dbReference>
<proteinExistence type="inferred from homology"/>